<dbReference type="GO" id="GO:0048039">
    <property type="term" value="F:ubiquinone binding"/>
    <property type="evidence" value="ECO:0007669"/>
    <property type="project" value="InterPro"/>
</dbReference>
<evidence type="ECO:0000313" key="8">
    <source>
        <dbReference type="Proteomes" id="UP000053758"/>
    </source>
</evidence>
<evidence type="ECO:0000313" key="7">
    <source>
        <dbReference type="EMBL" id="GAK67211.1"/>
    </source>
</evidence>
<comment type="function">
    <text evidence="3">Required for the function of coenzyme Q in the respiratory chain. May serve as a chaperone or may be involved in the transport of Q6 from its site of synthesis to the catalytic sites of the respiratory complexes.</text>
</comment>
<dbReference type="GO" id="GO:0005739">
    <property type="term" value="C:mitochondrion"/>
    <property type="evidence" value="ECO:0007669"/>
    <property type="project" value="TreeGrafter"/>
</dbReference>
<dbReference type="Pfam" id="PF01370">
    <property type="entry name" value="Epimerase"/>
    <property type="match status" value="1"/>
</dbReference>
<gene>
    <name evidence="7" type="ORF">PAN0_017c5437</name>
</gene>
<dbReference type="Gene3D" id="3.40.50.720">
    <property type="entry name" value="NAD(P)-binding Rossmann-like Domain"/>
    <property type="match status" value="1"/>
</dbReference>
<dbReference type="CDD" id="cd07813">
    <property type="entry name" value="COQ10p_like"/>
    <property type="match status" value="1"/>
</dbReference>
<accession>A0A081CKL5</accession>
<keyword evidence="8" id="KW-1185">Reference proteome</keyword>
<organism evidence="7">
    <name type="scientific">Pseudozyma antarctica</name>
    <name type="common">Yeast</name>
    <name type="synonym">Candida antarctica</name>
    <dbReference type="NCBI Taxonomy" id="84753"/>
    <lineage>
        <taxon>Eukaryota</taxon>
        <taxon>Fungi</taxon>
        <taxon>Dikarya</taxon>
        <taxon>Basidiomycota</taxon>
        <taxon>Ustilaginomycotina</taxon>
        <taxon>Ustilaginomycetes</taxon>
        <taxon>Ustilaginales</taxon>
        <taxon>Ustilaginaceae</taxon>
        <taxon>Moesziomyces</taxon>
    </lineage>
</organism>
<proteinExistence type="inferred from homology"/>
<dbReference type="SUPFAM" id="SSF51735">
    <property type="entry name" value="NAD(P)-binding Rossmann-fold domains"/>
    <property type="match status" value="1"/>
</dbReference>
<evidence type="ECO:0000256" key="2">
    <source>
        <dbReference type="ARBA" id="ARBA00011814"/>
    </source>
</evidence>
<name>A0A081CKL5_PSEA2</name>
<comment type="similarity">
    <text evidence="1">Belongs to the COQ10 family.</text>
</comment>
<evidence type="ECO:0000256" key="4">
    <source>
        <dbReference type="SAM" id="MobiDB-lite"/>
    </source>
</evidence>
<feature type="domain" description="Coenzyme Q-binding protein COQ10 START" evidence="6">
    <location>
        <begin position="638"/>
        <end position="778"/>
    </location>
</feature>
<dbReference type="InterPro" id="IPR036291">
    <property type="entry name" value="NAD(P)-bd_dom_sf"/>
</dbReference>
<evidence type="ECO:0000259" key="6">
    <source>
        <dbReference type="Pfam" id="PF03364"/>
    </source>
</evidence>
<dbReference type="HOGENOM" id="CLU_425892_0_0_1"/>
<dbReference type="InterPro" id="IPR001509">
    <property type="entry name" value="Epimerase_deHydtase"/>
</dbReference>
<evidence type="ECO:0000259" key="5">
    <source>
        <dbReference type="Pfam" id="PF01370"/>
    </source>
</evidence>
<dbReference type="InterPro" id="IPR023393">
    <property type="entry name" value="START-like_dom_sf"/>
</dbReference>
<reference evidence="7" key="1">
    <citation type="submission" date="2014-07" db="EMBL/GenBank/DDBJ databases">
        <title>Draft genome sequence of the yeast Pseudozyma antarctica JCM 10317 known as a producer of lipase B which used in a wide range of industrial applications.</title>
        <authorList>
            <person name="Morita T."/>
            <person name="Saika A."/>
            <person name="Koike H."/>
        </authorList>
    </citation>
    <scope>NUCLEOTIDE SEQUENCE</scope>
    <source>
        <strain evidence="7">JCM 10317</strain>
    </source>
</reference>
<feature type="region of interest" description="Disordered" evidence="4">
    <location>
        <begin position="376"/>
        <end position="397"/>
    </location>
</feature>
<dbReference type="Pfam" id="PF03364">
    <property type="entry name" value="Polyketide_cyc"/>
    <property type="match status" value="1"/>
</dbReference>
<dbReference type="InterPro" id="IPR044996">
    <property type="entry name" value="COQ10-like"/>
</dbReference>
<dbReference type="Proteomes" id="UP000053758">
    <property type="component" value="Unassembled WGS sequence"/>
</dbReference>
<evidence type="ECO:0000256" key="1">
    <source>
        <dbReference type="ARBA" id="ARBA00006885"/>
    </source>
</evidence>
<dbReference type="RefSeq" id="XP_014654498.1">
    <property type="nucleotide sequence ID" value="XM_014799012.1"/>
</dbReference>
<dbReference type="SUPFAM" id="SSF55961">
    <property type="entry name" value="Bet v1-like"/>
    <property type="match status" value="1"/>
</dbReference>
<dbReference type="PANTHER" id="PTHR12901">
    <property type="entry name" value="SPERM PROTEIN HOMOLOG"/>
    <property type="match status" value="1"/>
</dbReference>
<feature type="region of interest" description="Disordered" evidence="4">
    <location>
        <begin position="524"/>
        <end position="587"/>
    </location>
</feature>
<dbReference type="AlphaFoldDB" id="A0A081CKL5"/>
<dbReference type="Gene3D" id="3.30.530.20">
    <property type="match status" value="1"/>
</dbReference>
<dbReference type="PANTHER" id="PTHR12901:SF10">
    <property type="entry name" value="COENZYME Q-BINDING PROTEIN COQ10, MITOCHONDRIAL"/>
    <property type="match status" value="1"/>
</dbReference>
<comment type="subunit">
    <text evidence="2">Interacts with coenzyme Q.</text>
</comment>
<dbReference type="EMBL" id="DF830084">
    <property type="protein sequence ID" value="GAK67211.1"/>
    <property type="molecule type" value="Genomic_DNA"/>
</dbReference>
<dbReference type="InterPro" id="IPR005031">
    <property type="entry name" value="COQ10_START"/>
</dbReference>
<dbReference type="GO" id="GO:0045333">
    <property type="term" value="P:cellular respiration"/>
    <property type="evidence" value="ECO:0007669"/>
    <property type="project" value="InterPro"/>
</dbReference>
<protein>
    <submittedName>
        <fullName evidence="7">Mitochondrial protein</fullName>
    </submittedName>
</protein>
<feature type="domain" description="NAD-dependent epimerase/dehydratase" evidence="5">
    <location>
        <begin position="138"/>
        <end position="215"/>
    </location>
</feature>
<dbReference type="GeneID" id="26306233"/>
<evidence type="ECO:0000256" key="3">
    <source>
        <dbReference type="ARBA" id="ARBA00024947"/>
    </source>
</evidence>
<sequence length="790" mass="84820">MARGIWLRYHFIHTRTSSAARWWNASLSEAANRPPTKVLGQQRIHCYEVEHPAPPSKAQHPAELDSQAHIRALEPFVFGRSTQRRAAQRRQKQLDAHRRQRQLQGLLALHARLSIGTADAWLKASTGRCCFAMQHTLLVVGGAGFLGSAISKAALAKGWRVLSISPSGTPYHTPAGHRPAWSSSPNIEWHAADALDPSSYAHLADRATAAVHTVGILLESDYKSKASSASPVRNAIAGVVKGWGIRLPNLGADSNPLDDSRTRAGPSARQGRFSYEHMNRDSAIAVAHTFLSSLRSRALAPRQGGAASTPAPFVYISAEDLFRPVVDARYIRTKRQAEAAIARLASHLQAPQREHTRDQSEAILDADGAGLEQELRDDPVNDSASPSHGQARSDAAQGLVRPVFLRPGLLYHPHTRPGSTLPAAILEASAALHRKPPLPLPLPTPAQLIARLGGGGGGGASESVARLLTTPPLHIDTVAKAVCAAIEDPEAFGVVDVYGIRKLAGWRDEASLNASVYAQTVAGGSAQAPGAGMSRPWPSAGQHAPLQPASRPASPHTHHTPAVSSSGQQRSLWTPSRAPTPRSLSGGAIQRRTFFGLPDLGKLASSAISSATGSSDGESRSYRDAHGRTVYETSKVLSHPADTLFSVVADVDAYKQFVPYCQDSRVLGSADPQQPTAPAVLADLTVGFGRFSETYTSKVTMTSGANDKRSVVAEAVQPNPVFSFLETRWTFHPLPSAEGRAQTMVEFSLVYAFRNPVYGAVAGNVFEQMSAQMIDAFERRADQLHPQHRR</sequence>
<feature type="compositionally biased region" description="Polar residues" evidence="4">
    <location>
        <begin position="562"/>
        <end position="574"/>
    </location>
</feature>